<dbReference type="Gene3D" id="3.30.420.10">
    <property type="entry name" value="Ribonuclease H-like superfamily/Ribonuclease H"/>
    <property type="match status" value="1"/>
</dbReference>
<keyword evidence="2" id="KW-0540">Nuclease</keyword>
<dbReference type="InterPro" id="IPR004875">
    <property type="entry name" value="DDE_SF_endonuclease_dom"/>
</dbReference>
<feature type="domain" description="DDE-1" evidence="1">
    <location>
        <begin position="139"/>
        <end position="292"/>
    </location>
</feature>
<dbReference type="InterPro" id="IPR036397">
    <property type="entry name" value="RNaseH_sf"/>
</dbReference>
<proteinExistence type="predicted"/>
<dbReference type="PANTHER" id="PTHR19303:SF57">
    <property type="entry name" value="HTH CENPB-TYPE DOMAIN-CONTAINING PROTEIN"/>
    <property type="match status" value="1"/>
</dbReference>
<accession>A0A8S9V1Z5</accession>
<protein>
    <submittedName>
        <fullName evidence="2">DDE superfamily endonuclease</fullName>
    </submittedName>
</protein>
<dbReference type="PANTHER" id="PTHR19303">
    <property type="entry name" value="TRANSPOSON"/>
    <property type="match status" value="1"/>
</dbReference>
<reference evidence="2" key="1">
    <citation type="submission" date="2020-03" db="EMBL/GenBank/DDBJ databases">
        <title>Hybrid Assembly of Korean Phytophthora infestans isolates.</title>
        <authorList>
            <person name="Prokchorchik M."/>
            <person name="Lee Y."/>
            <person name="Seo J."/>
            <person name="Cho J.-H."/>
            <person name="Park Y.-E."/>
            <person name="Jang D.-C."/>
            <person name="Im J.-S."/>
            <person name="Choi J.-G."/>
            <person name="Park H.-J."/>
            <person name="Lee G.-B."/>
            <person name="Lee Y.-G."/>
            <person name="Hong S.-Y."/>
            <person name="Cho K."/>
            <person name="Sohn K.H."/>
        </authorList>
    </citation>
    <scope>NUCLEOTIDE SEQUENCE</scope>
    <source>
        <strain evidence="2">KR_2_A2</strain>
    </source>
</reference>
<dbReference type="Pfam" id="PF03184">
    <property type="entry name" value="DDE_1"/>
    <property type="match status" value="1"/>
</dbReference>
<dbReference type="GO" id="GO:0004519">
    <property type="term" value="F:endonuclease activity"/>
    <property type="evidence" value="ECO:0007669"/>
    <property type="project" value="UniProtKB-KW"/>
</dbReference>
<evidence type="ECO:0000313" key="3">
    <source>
        <dbReference type="Proteomes" id="UP000704712"/>
    </source>
</evidence>
<evidence type="ECO:0000313" key="2">
    <source>
        <dbReference type="EMBL" id="KAF4147245.1"/>
    </source>
</evidence>
<dbReference type="Proteomes" id="UP000704712">
    <property type="component" value="Unassembled WGS sequence"/>
</dbReference>
<dbReference type="InterPro" id="IPR050863">
    <property type="entry name" value="CenT-Element_Derived"/>
</dbReference>
<evidence type="ECO:0000259" key="1">
    <source>
        <dbReference type="Pfam" id="PF03184"/>
    </source>
</evidence>
<dbReference type="GO" id="GO:0003677">
    <property type="term" value="F:DNA binding"/>
    <property type="evidence" value="ECO:0007669"/>
    <property type="project" value="TreeGrafter"/>
</dbReference>
<keyword evidence="2" id="KW-0378">Hydrolase</keyword>
<gene>
    <name evidence="2" type="ORF">GN958_ATG03655</name>
</gene>
<comment type="caution">
    <text evidence="2">The sequence shown here is derived from an EMBL/GenBank/DDBJ whole genome shotgun (WGS) entry which is preliminary data.</text>
</comment>
<dbReference type="EMBL" id="JAACNO010000507">
    <property type="protein sequence ID" value="KAF4147245.1"/>
    <property type="molecule type" value="Genomic_DNA"/>
</dbReference>
<keyword evidence="2" id="KW-0255">Endonuclease</keyword>
<sequence length="297" mass="33539">MGRDDFPLKTSHVLLFVKEEYPDFLNDSLARNKEESLGRLIRWLIYQQGFSFRRPTKSILSTVDLEAEQRAFASQVGTKVNATYARSCIFNADETAVYYDAKPTRIISERGAKKSVKIRGRTRSERARKPGGRVEEEVRGISSRVVTAVQRNAWMDSRLWLETFVEDSWGCFMSSTHPGPMALYVDNLQCHVSTEPEDALATWGTELVPLPKNTTSVLQPLDVGVMGPFKQKLRAITLVFELGAVAPSGHLPLRERLLAIERMSALEKRKRLVERVIAAWDAVSEDTIKKAWLKAGL</sequence>
<organism evidence="2 3">
    <name type="scientific">Phytophthora infestans</name>
    <name type="common">Potato late blight agent</name>
    <name type="synonym">Botrytis infestans</name>
    <dbReference type="NCBI Taxonomy" id="4787"/>
    <lineage>
        <taxon>Eukaryota</taxon>
        <taxon>Sar</taxon>
        <taxon>Stramenopiles</taxon>
        <taxon>Oomycota</taxon>
        <taxon>Peronosporomycetes</taxon>
        <taxon>Peronosporales</taxon>
        <taxon>Peronosporaceae</taxon>
        <taxon>Phytophthora</taxon>
    </lineage>
</organism>
<dbReference type="AlphaFoldDB" id="A0A8S9V1Z5"/>
<name>A0A8S9V1Z5_PHYIN</name>
<dbReference type="GO" id="GO:0005634">
    <property type="term" value="C:nucleus"/>
    <property type="evidence" value="ECO:0007669"/>
    <property type="project" value="TreeGrafter"/>
</dbReference>